<dbReference type="InterPro" id="IPR036034">
    <property type="entry name" value="PDZ_sf"/>
</dbReference>
<proteinExistence type="predicted"/>
<keyword evidence="4" id="KW-1185">Reference proteome</keyword>
<feature type="compositionally biased region" description="Low complexity" evidence="1">
    <location>
        <begin position="102"/>
        <end position="116"/>
    </location>
</feature>
<reference evidence="3 4" key="1">
    <citation type="journal article" date="2017" name="Genome Biol. Evol.">
        <title>Phytophthora megakarya and P. palmivora, closely related causal agents of cacao black pod rot, underwent increases in genome sizes and gene numbers by different mechanisms.</title>
        <authorList>
            <person name="Ali S.S."/>
            <person name="Shao J."/>
            <person name="Lary D.J."/>
            <person name="Kronmiller B."/>
            <person name="Shen D."/>
            <person name="Strem M.D."/>
            <person name="Amoako-Attah I."/>
            <person name="Akrofi A.Y."/>
            <person name="Begoude B.A."/>
            <person name="Ten Hoopen G.M."/>
            <person name="Coulibaly K."/>
            <person name="Kebe B.I."/>
            <person name="Melnick R.L."/>
            <person name="Guiltinan M.J."/>
            <person name="Tyler B.M."/>
            <person name="Meinhardt L.W."/>
            <person name="Bailey B.A."/>
        </authorList>
    </citation>
    <scope>NUCLEOTIDE SEQUENCE [LARGE SCALE GENOMIC DNA]</scope>
    <source>
        <strain evidence="4">sbr112.9</strain>
    </source>
</reference>
<evidence type="ECO:0000259" key="2">
    <source>
        <dbReference type="PROSITE" id="PS50106"/>
    </source>
</evidence>
<protein>
    <recommendedName>
        <fullName evidence="2">PDZ domain-containing protein</fullName>
    </recommendedName>
</protein>
<dbReference type="Proteomes" id="UP000237271">
    <property type="component" value="Unassembled WGS sequence"/>
</dbReference>
<accession>A0A2P4YAV9</accession>
<dbReference type="Gene3D" id="2.30.42.10">
    <property type="match status" value="1"/>
</dbReference>
<evidence type="ECO:0000313" key="4">
    <source>
        <dbReference type="Proteomes" id="UP000237271"/>
    </source>
</evidence>
<evidence type="ECO:0000256" key="1">
    <source>
        <dbReference type="SAM" id="MobiDB-lite"/>
    </source>
</evidence>
<gene>
    <name evidence="3" type="ORF">PHPALM_8003</name>
</gene>
<dbReference type="InterPro" id="IPR001478">
    <property type="entry name" value="PDZ"/>
</dbReference>
<feature type="domain" description="PDZ" evidence="2">
    <location>
        <begin position="11"/>
        <end position="70"/>
    </location>
</feature>
<name>A0A2P4YAV9_9STRA</name>
<comment type="caution">
    <text evidence="3">The sequence shown here is derived from an EMBL/GenBank/DDBJ whole genome shotgun (WGS) entry which is preliminary data.</text>
</comment>
<dbReference type="OrthoDB" id="167111at2759"/>
<dbReference type="AlphaFoldDB" id="A0A2P4YAV9"/>
<feature type="region of interest" description="Disordered" evidence="1">
    <location>
        <begin position="90"/>
        <end position="151"/>
    </location>
</feature>
<feature type="non-terminal residue" evidence="3">
    <location>
        <position position="151"/>
    </location>
</feature>
<feature type="compositionally biased region" description="Polar residues" evidence="1">
    <location>
        <begin position="138"/>
        <end position="151"/>
    </location>
</feature>
<sequence>MQDYLINWNAGPLGVVLRPDLGADMPPVVAQLLPQPSVLKMAGVKEGDLLISVNGKKTTRLGYEKVVRLLFKERLPMVLHFRSPLQVPEMQRGVSASIAEEPTSTRPRGRSRTSSSAQQKSRPRGRSDVDAPAPKRNPNVQNLSIDSDVST</sequence>
<dbReference type="PROSITE" id="PS50106">
    <property type="entry name" value="PDZ"/>
    <property type="match status" value="1"/>
</dbReference>
<dbReference type="EMBL" id="NCKW01004215">
    <property type="protein sequence ID" value="POM74954.1"/>
    <property type="molecule type" value="Genomic_DNA"/>
</dbReference>
<evidence type="ECO:0000313" key="3">
    <source>
        <dbReference type="EMBL" id="POM74954.1"/>
    </source>
</evidence>
<dbReference type="SUPFAM" id="SSF50156">
    <property type="entry name" value="PDZ domain-like"/>
    <property type="match status" value="1"/>
</dbReference>
<dbReference type="Pfam" id="PF00595">
    <property type="entry name" value="PDZ"/>
    <property type="match status" value="1"/>
</dbReference>
<dbReference type="SMART" id="SM00228">
    <property type="entry name" value="PDZ"/>
    <property type="match status" value="1"/>
</dbReference>
<organism evidence="3 4">
    <name type="scientific">Phytophthora palmivora</name>
    <dbReference type="NCBI Taxonomy" id="4796"/>
    <lineage>
        <taxon>Eukaryota</taxon>
        <taxon>Sar</taxon>
        <taxon>Stramenopiles</taxon>
        <taxon>Oomycota</taxon>
        <taxon>Peronosporomycetes</taxon>
        <taxon>Peronosporales</taxon>
        <taxon>Peronosporaceae</taxon>
        <taxon>Phytophthora</taxon>
    </lineage>
</organism>